<evidence type="ECO:0000256" key="1">
    <source>
        <dbReference type="ARBA" id="ARBA00004651"/>
    </source>
</evidence>
<comment type="caution">
    <text evidence="7">The sequence shown here is derived from an EMBL/GenBank/DDBJ whole genome shotgun (WGS) entry which is preliminary data.</text>
</comment>
<dbReference type="GO" id="GO:0022857">
    <property type="term" value="F:transmembrane transporter activity"/>
    <property type="evidence" value="ECO:0007669"/>
    <property type="project" value="InterPro"/>
</dbReference>
<protein>
    <submittedName>
        <fullName evidence="7">ABC transporter permease</fullName>
    </submittedName>
</protein>
<evidence type="ECO:0000256" key="5">
    <source>
        <dbReference type="ARBA" id="ARBA00023136"/>
    </source>
</evidence>
<comment type="subcellular location">
    <subcellularLocation>
        <location evidence="1">Cell membrane</location>
        <topology evidence="1">Multi-pass membrane protein</topology>
    </subcellularLocation>
</comment>
<evidence type="ECO:0000313" key="8">
    <source>
        <dbReference type="Proteomes" id="UP000617951"/>
    </source>
</evidence>
<organism evidence="7 8">
    <name type="scientific">Guopingia tenuis</name>
    <dbReference type="NCBI Taxonomy" id="2763656"/>
    <lineage>
        <taxon>Bacteria</taxon>
        <taxon>Bacillati</taxon>
        <taxon>Bacillota</taxon>
        <taxon>Clostridia</taxon>
        <taxon>Christensenellales</taxon>
        <taxon>Christensenellaceae</taxon>
        <taxon>Guopingia</taxon>
    </lineage>
</organism>
<dbReference type="EMBL" id="JACRSS010000001">
    <property type="protein sequence ID" value="MBC8538306.1"/>
    <property type="molecule type" value="Genomic_DNA"/>
</dbReference>
<reference evidence="7" key="1">
    <citation type="submission" date="2020-08" db="EMBL/GenBank/DDBJ databases">
        <title>Genome public.</title>
        <authorList>
            <person name="Liu C."/>
            <person name="Sun Q."/>
        </authorList>
    </citation>
    <scope>NUCLEOTIDE SEQUENCE</scope>
    <source>
        <strain evidence="7">NSJ-63</strain>
    </source>
</reference>
<accession>A0A926DHJ4</accession>
<dbReference type="GO" id="GO:0005886">
    <property type="term" value="C:plasma membrane"/>
    <property type="evidence" value="ECO:0007669"/>
    <property type="project" value="UniProtKB-SubCell"/>
</dbReference>
<dbReference type="Pfam" id="PF02653">
    <property type="entry name" value="BPD_transp_2"/>
    <property type="match status" value="1"/>
</dbReference>
<dbReference type="AlphaFoldDB" id="A0A926DHJ4"/>
<feature type="transmembrane region" description="Helical" evidence="6">
    <location>
        <begin position="102"/>
        <end position="128"/>
    </location>
</feature>
<feature type="transmembrane region" description="Helical" evidence="6">
    <location>
        <begin position="228"/>
        <end position="248"/>
    </location>
</feature>
<name>A0A926DHJ4_9FIRM</name>
<feature type="transmembrane region" description="Helical" evidence="6">
    <location>
        <begin position="303"/>
        <end position="322"/>
    </location>
</feature>
<feature type="transmembrane region" description="Helical" evidence="6">
    <location>
        <begin position="175"/>
        <end position="195"/>
    </location>
</feature>
<keyword evidence="2" id="KW-1003">Cell membrane</keyword>
<sequence>MSEEKSKTTGKSLTSKLFSGVGPILLILIALFVVFSVIRGDVFLSGDNIQDLLLSTAVNGITALGMTCCIICGGVDLAAGSTIGMAAMVVSYFTSGQIAEGGLVPVFVAMLIAVVVGALIGFINGILINDGGLPPFIATIGMQIIIRQSINLIFEARIIAQLPTEFTDIALNTVFGIPVMAFVWFVLAIITWLMIKFTPFGRNIFAVGSNAETARLSGISLRATRCGAWMYSGVMSAIAGILLCARLGNGIPSTGSENYEFMAIASSVVGGASMSGGEGSVIGTFIGAIILQTIRNGGIIIGMNAHLLEMIVGAIIIIAVLFDKNSGSN</sequence>
<evidence type="ECO:0000313" key="7">
    <source>
        <dbReference type="EMBL" id="MBC8538306.1"/>
    </source>
</evidence>
<feature type="transmembrane region" description="Helical" evidence="6">
    <location>
        <begin position="268"/>
        <end position="291"/>
    </location>
</feature>
<keyword evidence="4 6" id="KW-1133">Transmembrane helix</keyword>
<evidence type="ECO:0000256" key="3">
    <source>
        <dbReference type="ARBA" id="ARBA00022692"/>
    </source>
</evidence>
<keyword evidence="5 6" id="KW-0472">Membrane</keyword>
<dbReference type="PANTHER" id="PTHR32196">
    <property type="entry name" value="ABC TRANSPORTER PERMEASE PROTEIN YPHD-RELATED-RELATED"/>
    <property type="match status" value="1"/>
</dbReference>
<evidence type="ECO:0000256" key="2">
    <source>
        <dbReference type="ARBA" id="ARBA00022475"/>
    </source>
</evidence>
<dbReference type="RefSeq" id="WP_249280062.1">
    <property type="nucleotide sequence ID" value="NZ_JACRSS010000001.1"/>
</dbReference>
<dbReference type="Proteomes" id="UP000617951">
    <property type="component" value="Unassembled WGS sequence"/>
</dbReference>
<gene>
    <name evidence="7" type="ORF">H8693_05095</name>
</gene>
<evidence type="ECO:0000256" key="4">
    <source>
        <dbReference type="ARBA" id="ARBA00022989"/>
    </source>
</evidence>
<proteinExistence type="predicted"/>
<dbReference type="InterPro" id="IPR001851">
    <property type="entry name" value="ABC_transp_permease"/>
</dbReference>
<evidence type="ECO:0000256" key="6">
    <source>
        <dbReference type="SAM" id="Phobius"/>
    </source>
</evidence>
<feature type="transmembrane region" description="Helical" evidence="6">
    <location>
        <begin position="60"/>
        <end position="90"/>
    </location>
</feature>
<keyword evidence="3 6" id="KW-0812">Transmembrane</keyword>
<feature type="transmembrane region" description="Helical" evidence="6">
    <location>
        <begin position="21"/>
        <end position="40"/>
    </location>
</feature>
<dbReference type="CDD" id="cd06579">
    <property type="entry name" value="TM_PBP1_transp_AraH_like"/>
    <property type="match status" value="1"/>
</dbReference>
<keyword evidence="8" id="KW-1185">Reference proteome</keyword>